<evidence type="ECO:0000259" key="7">
    <source>
        <dbReference type="Pfam" id="PF07282"/>
    </source>
</evidence>
<dbReference type="GO" id="GO:0006310">
    <property type="term" value="P:DNA recombination"/>
    <property type="evidence" value="ECO:0007669"/>
    <property type="project" value="UniProtKB-KW"/>
</dbReference>
<feature type="domain" description="Probable transposase IS891/IS1136/IS1341" evidence="6">
    <location>
        <begin position="194"/>
        <end position="320"/>
    </location>
</feature>
<dbReference type="AlphaFoldDB" id="A0A563VZ87"/>
<feature type="compositionally biased region" description="Basic residues" evidence="5">
    <location>
        <begin position="240"/>
        <end position="249"/>
    </location>
</feature>
<dbReference type="Proteomes" id="UP000320055">
    <property type="component" value="Unassembled WGS sequence"/>
</dbReference>
<evidence type="ECO:0000256" key="5">
    <source>
        <dbReference type="SAM" id="MobiDB-lite"/>
    </source>
</evidence>
<dbReference type="GO" id="GO:0032196">
    <property type="term" value="P:transposition"/>
    <property type="evidence" value="ECO:0007669"/>
    <property type="project" value="UniProtKB-KW"/>
</dbReference>
<dbReference type="RefSeq" id="WP_246142051.1">
    <property type="nucleotide sequence ID" value="NZ_LR214222.1"/>
</dbReference>
<dbReference type="Pfam" id="PF07282">
    <property type="entry name" value="Cas12f1-like_TNB"/>
    <property type="match status" value="1"/>
</dbReference>
<reference evidence="8 9" key="1">
    <citation type="submission" date="2019-01" db="EMBL/GenBank/DDBJ databases">
        <authorList>
            <person name="Brito A."/>
        </authorList>
    </citation>
    <scope>NUCLEOTIDE SEQUENCE [LARGE SCALE GENOMIC DNA]</scope>
    <source>
        <strain evidence="8">1</strain>
    </source>
</reference>
<evidence type="ECO:0000256" key="3">
    <source>
        <dbReference type="ARBA" id="ARBA00023125"/>
    </source>
</evidence>
<evidence type="ECO:0000313" key="9">
    <source>
        <dbReference type="Proteomes" id="UP000320055"/>
    </source>
</evidence>
<name>A0A563VZ87_9CYAN</name>
<evidence type="ECO:0000256" key="2">
    <source>
        <dbReference type="ARBA" id="ARBA00022578"/>
    </source>
</evidence>
<dbReference type="InterPro" id="IPR001959">
    <property type="entry name" value="Transposase"/>
</dbReference>
<dbReference type="NCBIfam" id="NF040570">
    <property type="entry name" value="guided_TnpB"/>
    <property type="match status" value="1"/>
</dbReference>
<organism evidence="8 9">
    <name type="scientific">Hyella patelloides LEGE 07179</name>
    <dbReference type="NCBI Taxonomy" id="945734"/>
    <lineage>
        <taxon>Bacteria</taxon>
        <taxon>Bacillati</taxon>
        <taxon>Cyanobacteriota</taxon>
        <taxon>Cyanophyceae</taxon>
        <taxon>Pleurocapsales</taxon>
        <taxon>Hyellaceae</taxon>
        <taxon>Hyella</taxon>
    </lineage>
</organism>
<dbReference type="EMBL" id="CAACVJ010000432">
    <property type="protein sequence ID" value="VEP16715.1"/>
    <property type="molecule type" value="Genomic_DNA"/>
</dbReference>
<proteinExistence type="inferred from homology"/>
<sequence length="438" mass="50911">MKRNFHVQISQRGARDNTLPRLYQLRGKESQFRAVDEAIRTVQFVRNKCLRYWEDNRGAGQKDIYKHVTALRTEFSFVKDLNSTACQQACERTWTAILAFYTNCKKQIPGKKGYPKYSKRTRSVEFKKSGWKLNRDTKRITFTDGKNIGELKLIGSRDLYYFQEWQIQRVRIVRRADGYFVQLILKLDSRDITPQLEPTKKCVAIDVGLKYFYCDSNGQTVECSKYYRKSEKRLNKLNRRKSRKFKKRTAQGEVSSPCGRSKKGQKQSNNYIKARKRYAKRHLKVSRQREEFAKEKALRLIQSNDLVAYEDLKVKNLVRNQKLAKSINDAAWSQLRKWIEYFGLKYGRRTIAVPPHYTTSDCPSCGKRVKKSLSTRTHVCDCGIPVLDRDYAASLNILKKATSGHGGSWSNEMLDLNAWGDSTSILIGSNTCQSKLNH</sequence>
<evidence type="ECO:0000256" key="1">
    <source>
        <dbReference type="ARBA" id="ARBA00008761"/>
    </source>
</evidence>
<feature type="region of interest" description="Disordered" evidence="5">
    <location>
        <begin position="240"/>
        <end position="272"/>
    </location>
</feature>
<keyword evidence="4" id="KW-0233">DNA recombination</keyword>
<accession>A0A563VZ87</accession>
<dbReference type="InterPro" id="IPR010095">
    <property type="entry name" value="Cas12f1-like_TNB"/>
</dbReference>
<protein>
    <submittedName>
        <fullName evidence="8">Transposase</fullName>
    </submittedName>
</protein>
<evidence type="ECO:0000259" key="6">
    <source>
        <dbReference type="Pfam" id="PF01385"/>
    </source>
</evidence>
<dbReference type="Pfam" id="PF01385">
    <property type="entry name" value="OrfB_IS605"/>
    <property type="match status" value="1"/>
</dbReference>
<evidence type="ECO:0000313" key="8">
    <source>
        <dbReference type="EMBL" id="VEP16715.1"/>
    </source>
</evidence>
<evidence type="ECO:0000256" key="4">
    <source>
        <dbReference type="ARBA" id="ARBA00023172"/>
    </source>
</evidence>
<keyword evidence="9" id="KW-1185">Reference proteome</keyword>
<feature type="domain" description="Cas12f1-like TNB" evidence="7">
    <location>
        <begin position="332"/>
        <end position="397"/>
    </location>
</feature>
<gene>
    <name evidence="8" type="ORF">H1P_4880004</name>
</gene>
<dbReference type="GO" id="GO:0003677">
    <property type="term" value="F:DNA binding"/>
    <property type="evidence" value="ECO:0007669"/>
    <property type="project" value="UniProtKB-KW"/>
</dbReference>
<keyword evidence="3" id="KW-0238">DNA-binding</keyword>
<keyword evidence="2" id="KW-0815">Transposition</keyword>
<comment type="similarity">
    <text evidence="1">In the C-terminal section; belongs to the transposase 35 family.</text>
</comment>